<dbReference type="InterPro" id="IPR037382">
    <property type="entry name" value="Rsc/polybromo"/>
</dbReference>
<feature type="domain" description="Bromo" evidence="10">
    <location>
        <begin position="666"/>
        <end position="736"/>
    </location>
</feature>
<gene>
    <name evidence="12" type="primary">LOC106810909</name>
</gene>
<keyword evidence="5 8" id="KW-0103">Bromodomain</keyword>
<keyword evidence="11" id="KW-1185">Reference proteome</keyword>
<feature type="compositionally biased region" description="Gly residues" evidence="9">
    <location>
        <begin position="561"/>
        <end position="572"/>
    </location>
</feature>
<dbReference type="Gene3D" id="1.20.920.10">
    <property type="entry name" value="Bromodomain-like"/>
    <property type="match status" value="5"/>
</dbReference>
<evidence type="ECO:0000256" key="6">
    <source>
        <dbReference type="ARBA" id="ARBA00023163"/>
    </source>
</evidence>
<dbReference type="RefSeq" id="XP_014669868.1">
    <property type="nucleotide sequence ID" value="XM_014814382.1"/>
</dbReference>
<evidence type="ECO:0000256" key="8">
    <source>
        <dbReference type="PROSITE-ProRule" id="PRU00035"/>
    </source>
</evidence>
<evidence type="ECO:0000256" key="4">
    <source>
        <dbReference type="ARBA" id="ARBA00023015"/>
    </source>
</evidence>
<dbReference type="PRINTS" id="PR00503">
    <property type="entry name" value="BROMODOMAIN"/>
</dbReference>
<organism evidence="11 12">
    <name type="scientific">Priapulus caudatus</name>
    <name type="common">Priapulid worm</name>
    <dbReference type="NCBI Taxonomy" id="37621"/>
    <lineage>
        <taxon>Eukaryota</taxon>
        <taxon>Metazoa</taxon>
        <taxon>Ecdysozoa</taxon>
        <taxon>Scalidophora</taxon>
        <taxon>Priapulida</taxon>
        <taxon>Priapulimorpha</taxon>
        <taxon>Priapulimorphida</taxon>
        <taxon>Priapulidae</taxon>
        <taxon>Priapulus</taxon>
    </lineage>
</organism>
<dbReference type="PANTHER" id="PTHR16062">
    <property type="entry name" value="SWI/SNF-RELATED"/>
    <property type="match status" value="1"/>
</dbReference>
<comment type="subcellular location">
    <subcellularLocation>
        <location evidence="1">Nucleus</location>
    </subcellularLocation>
</comment>
<dbReference type="PROSITE" id="PS50014">
    <property type="entry name" value="BROMODOMAIN_2"/>
    <property type="match status" value="5"/>
</dbReference>
<dbReference type="InterPro" id="IPR036427">
    <property type="entry name" value="Bromodomain-like_sf"/>
</dbReference>
<feature type="domain" description="Bromo" evidence="10">
    <location>
        <begin position="240"/>
        <end position="310"/>
    </location>
</feature>
<keyword evidence="7" id="KW-0539">Nucleus</keyword>
<feature type="domain" description="Bromo" evidence="10">
    <location>
        <begin position="795"/>
        <end position="851"/>
    </location>
</feature>
<keyword evidence="2" id="KW-0677">Repeat</keyword>
<dbReference type="SMART" id="SM00297">
    <property type="entry name" value="BROMO"/>
    <property type="match status" value="4"/>
</dbReference>
<reference evidence="12" key="1">
    <citation type="submission" date="2025-08" db="UniProtKB">
        <authorList>
            <consortium name="RefSeq"/>
        </authorList>
    </citation>
    <scope>IDENTIFICATION</scope>
</reference>
<feature type="domain" description="Bromo" evidence="10">
    <location>
        <begin position="69"/>
        <end position="139"/>
    </location>
</feature>
<feature type="region of interest" description="Disordered" evidence="9">
    <location>
        <begin position="496"/>
        <end position="519"/>
    </location>
</feature>
<feature type="region of interest" description="Disordered" evidence="9">
    <location>
        <begin position="535"/>
        <end position="574"/>
    </location>
</feature>
<evidence type="ECO:0000256" key="3">
    <source>
        <dbReference type="ARBA" id="ARBA00022853"/>
    </source>
</evidence>
<name>A0ABM1ECE7_PRICU</name>
<feature type="non-terminal residue" evidence="12">
    <location>
        <position position="851"/>
    </location>
</feature>
<proteinExistence type="predicted"/>
<dbReference type="SUPFAM" id="SSF47370">
    <property type="entry name" value="Bromodomain"/>
    <property type="match status" value="5"/>
</dbReference>
<keyword evidence="4" id="KW-0805">Transcription regulation</keyword>
<dbReference type="GeneID" id="106810909"/>
<evidence type="ECO:0000313" key="11">
    <source>
        <dbReference type="Proteomes" id="UP000695022"/>
    </source>
</evidence>
<evidence type="ECO:0000259" key="10">
    <source>
        <dbReference type="PROSITE" id="PS50014"/>
    </source>
</evidence>
<feature type="region of interest" description="Disordered" evidence="9">
    <location>
        <begin position="621"/>
        <end position="647"/>
    </location>
</feature>
<dbReference type="Pfam" id="PF00439">
    <property type="entry name" value="Bromodomain"/>
    <property type="match status" value="5"/>
</dbReference>
<feature type="domain" description="Bromo" evidence="10">
    <location>
        <begin position="410"/>
        <end position="480"/>
    </location>
</feature>
<dbReference type="InterPro" id="IPR018359">
    <property type="entry name" value="Bromodomain_CS"/>
</dbReference>
<dbReference type="PROSITE" id="PS00633">
    <property type="entry name" value="BROMODOMAIN_1"/>
    <property type="match status" value="2"/>
</dbReference>
<dbReference type="InterPro" id="IPR001487">
    <property type="entry name" value="Bromodomain"/>
</dbReference>
<sequence length="851" mass="97697">MFVNNNPLFERHMSGTMPKRRRSVASFGRDDVSDASGTSTTKRRRVPQQDPNDVCQELFDIIRNYKDESGRIICETFIRAPNRRNAPDYHDVVSSPMDFMRMQQKLKLQEYTDVEQMTNDIELMLSNAKSYHKEDTQEYADACALWDLYLDFKKDVTEADDGDLGQAYEEEGSEMTDPERLSFKGELDETTCSSVASGAAATDFAGGTSHGQEKQKLSVQEIDQQLEELFSAAYNLQDSAGREVSIVFRILPSRRVYPEYYDIIDNPIDLKTIGQRVQEGRYRSLEEIEKDLLQMVKNAKMFNKPGSQIYKDAMVIKKTIVSKKAELQVRSHLSKSSERIRSRRHGNIRGMSAVAATLQYPEDEEDAEQDEDEDQCDDMDDDDNDEGRDEENELLQLQLYEAVRNYTNINNEILSEPFYKLPSKRLYPDYYEEIKHPECLHNIHRKIKKGAFGSVEEVMDEINVVFENAKQYNEPGSGIYRVALKLQKMLEKKRRDVLGKDGKRNEPDTSEDETGLLLAPSDARRKERLSISIRLADLKEEPTEEEEEEESQHPHQQQQQQGGGSGGGGGGVEWQSEDISALVIPEQGGLTRCPECDFRSTYKFNVTRHLRKVHKLGVVRQRETESEEDGHKKRAKQAKRGADGPHNLKKNLKALYNTVMDYQDDTGRYPVGIFIVLPSRKDYPDYYQIITDPIDMKMIEANINSGKYAIEAAMVSHFKLMFSNARHYNEEGSQVYRDADLLDRVLADKLKELGINAESPRVSRMNRKMKMKSAAGITDKIFAILEHIKEFTDAKGRVLSSIFFRLPSKQEMPEYYEIIKKPVDLARIEQRTLAGLYDTLSDFFTDFVLMS</sequence>
<accession>A0ABM1ECE7</accession>
<feature type="compositionally biased region" description="Basic and acidic residues" evidence="9">
    <location>
        <begin position="496"/>
        <end position="507"/>
    </location>
</feature>
<dbReference type="Proteomes" id="UP000695022">
    <property type="component" value="Unplaced"/>
</dbReference>
<feature type="compositionally biased region" description="Acidic residues" evidence="9">
    <location>
        <begin position="361"/>
        <end position="390"/>
    </location>
</feature>
<evidence type="ECO:0000313" key="12">
    <source>
        <dbReference type="RefSeq" id="XP_014669868.1"/>
    </source>
</evidence>
<evidence type="ECO:0000256" key="2">
    <source>
        <dbReference type="ARBA" id="ARBA00022737"/>
    </source>
</evidence>
<keyword evidence="3" id="KW-0156">Chromatin regulator</keyword>
<dbReference type="PANTHER" id="PTHR16062:SF19">
    <property type="entry name" value="PROTEIN POLYBROMO-1"/>
    <property type="match status" value="1"/>
</dbReference>
<dbReference type="Pfam" id="PF13909">
    <property type="entry name" value="zf-H2C2_5"/>
    <property type="match status" value="1"/>
</dbReference>
<protein>
    <submittedName>
        <fullName evidence="12">Protein polybromo-1-like</fullName>
    </submittedName>
</protein>
<feature type="region of interest" description="Disordered" evidence="9">
    <location>
        <begin position="1"/>
        <end position="50"/>
    </location>
</feature>
<feature type="region of interest" description="Disordered" evidence="9">
    <location>
        <begin position="351"/>
        <end position="390"/>
    </location>
</feature>
<evidence type="ECO:0000256" key="7">
    <source>
        <dbReference type="ARBA" id="ARBA00023242"/>
    </source>
</evidence>
<evidence type="ECO:0000256" key="5">
    <source>
        <dbReference type="ARBA" id="ARBA00023117"/>
    </source>
</evidence>
<evidence type="ECO:0000256" key="9">
    <source>
        <dbReference type="SAM" id="MobiDB-lite"/>
    </source>
</evidence>
<evidence type="ECO:0000256" key="1">
    <source>
        <dbReference type="ARBA" id="ARBA00004123"/>
    </source>
</evidence>
<keyword evidence="6" id="KW-0804">Transcription</keyword>